<dbReference type="InterPro" id="IPR003599">
    <property type="entry name" value="Ig_sub"/>
</dbReference>
<organism evidence="4 5">
    <name type="scientific">Synaphobranchus kaupii</name>
    <name type="common">Kaup's arrowtooth eel</name>
    <dbReference type="NCBI Taxonomy" id="118154"/>
    <lineage>
        <taxon>Eukaryota</taxon>
        <taxon>Metazoa</taxon>
        <taxon>Chordata</taxon>
        <taxon>Craniata</taxon>
        <taxon>Vertebrata</taxon>
        <taxon>Euteleostomi</taxon>
        <taxon>Actinopterygii</taxon>
        <taxon>Neopterygii</taxon>
        <taxon>Teleostei</taxon>
        <taxon>Anguilliformes</taxon>
        <taxon>Synaphobranchidae</taxon>
        <taxon>Synaphobranchus</taxon>
    </lineage>
</organism>
<dbReference type="InterPro" id="IPR007110">
    <property type="entry name" value="Ig-like_dom"/>
</dbReference>
<evidence type="ECO:0000259" key="3">
    <source>
        <dbReference type="PROSITE" id="PS50835"/>
    </source>
</evidence>
<dbReference type="GO" id="GO:0009897">
    <property type="term" value="C:external side of plasma membrane"/>
    <property type="evidence" value="ECO:0007669"/>
    <property type="project" value="TreeGrafter"/>
</dbReference>
<dbReference type="AlphaFoldDB" id="A0A9Q1G6X4"/>
<dbReference type="SMART" id="SM00409">
    <property type="entry name" value="IG"/>
    <property type="match status" value="3"/>
</dbReference>
<protein>
    <recommendedName>
        <fullName evidence="3">Ig-like domain-containing protein</fullName>
    </recommendedName>
</protein>
<feature type="transmembrane region" description="Helical" evidence="2">
    <location>
        <begin position="437"/>
        <end position="460"/>
    </location>
</feature>
<dbReference type="GO" id="GO:0002729">
    <property type="term" value="P:positive regulation of natural killer cell cytokine production"/>
    <property type="evidence" value="ECO:0007669"/>
    <property type="project" value="InterPro"/>
</dbReference>
<dbReference type="GO" id="GO:0002891">
    <property type="term" value="P:positive regulation of immunoglobulin mediated immune response"/>
    <property type="evidence" value="ECO:0007669"/>
    <property type="project" value="TreeGrafter"/>
</dbReference>
<gene>
    <name evidence="4" type="ORF">SKAU_G00071770</name>
</gene>
<accession>A0A9Q1G6X4</accession>
<feature type="domain" description="Ig-like" evidence="3">
    <location>
        <begin position="184"/>
        <end position="310"/>
    </location>
</feature>
<feature type="domain" description="Ig-like" evidence="3">
    <location>
        <begin position="321"/>
        <end position="409"/>
    </location>
</feature>
<feature type="region of interest" description="Disordered" evidence="1">
    <location>
        <begin position="502"/>
        <end position="521"/>
    </location>
</feature>
<feature type="transmembrane region" description="Helical" evidence="2">
    <location>
        <begin position="72"/>
        <end position="90"/>
    </location>
</feature>
<dbReference type="InterPro" id="IPR042842">
    <property type="entry name" value="CD226"/>
</dbReference>
<dbReference type="EMBL" id="JAINUF010000002">
    <property type="protein sequence ID" value="KAJ8376597.1"/>
    <property type="molecule type" value="Genomic_DNA"/>
</dbReference>
<keyword evidence="2" id="KW-1133">Transmembrane helix</keyword>
<keyword evidence="5" id="KW-1185">Reference proteome</keyword>
<reference evidence="4" key="1">
    <citation type="journal article" date="2023" name="Science">
        <title>Genome structures resolve the early diversification of teleost fishes.</title>
        <authorList>
            <person name="Parey E."/>
            <person name="Louis A."/>
            <person name="Montfort J."/>
            <person name="Bouchez O."/>
            <person name="Roques C."/>
            <person name="Iampietro C."/>
            <person name="Lluch J."/>
            <person name="Castinel A."/>
            <person name="Donnadieu C."/>
            <person name="Desvignes T."/>
            <person name="Floi Bucao C."/>
            <person name="Jouanno E."/>
            <person name="Wen M."/>
            <person name="Mejri S."/>
            <person name="Dirks R."/>
            <person name="Jansen H."/>
            <person name="Henkel C."/>
            <person name="Chen W.J."/>
            <person name="Zahm M."/>
            <person name="Cabau C."/>
            <person name="Klopp C."/>
            <person name="Thompson A.W."/>
            <person name="Robinson-Rechavi M."/>
            <person name="Braasch I."/>
            <person name="Lecointre G."/>
            <person name="Bobe J."/>
            <person name="Postlethwait J.H."/>
            <person name="Berthelot C."/>
            <person name="Roest Crollius H."/>
            <person name="Guiguen Y."/>
        </authorList>
    </citation>
    <scope>NUCLEOTIDE SEQUENCE</scope>
    <source>
        <strain evidence="4">WJC10195</strain>
    </source>
</reference>
<evidence type="ECO:0000256" key="2">
    <source>
        <dbReference type="SAM" id="Phobius"/>
    </source>
</evidence>
<evidence type="ECO:0000313" key="5">
    <source>
        <dbReference type="Proteomes" id="UP001152622"/>
    </source>
</evidence>
<dbReference type="PANTHER" id="PTHR47011">
    <property type="entry name" value="CD226 ANTIGEN"/>
    <property type="match status" value="1"/>
</dbReference>
<dbReference type="PROSITE" id="PS50835">
    <property type="entry name" value="IG_LIKE"/>
    <property type="match status" value="3"/>
</dbReference>
<dbReference type="PANTHER" id="PTHR47011:SF1">
    <property type="entry name" value="CD226 ANTIGEN"/>
    <property type="match status" value="1"/>
</dbReference>
<dbReference type="Proteomes" id="UP001152622">
    <property type="component" value="Chromosome 2"/>
</dbReference>
<sequence length="521" mass="59152">MPSVWRWHCRTHHLTQSEQLVCYKRGISAAEVLFCSAFKQEVLVETPRSSMLHSFLLACCEGSTMKTTQKDCWYFMVLTILLGSIGDAFLEKPADSILKLEESITLECRCPWSGNLTMIAWVKMPEKKRVAVFHPHFKPRVWTPDEYKGRVEFLRSSQMDGSISIHNTTANDTGLYQCSVQTFPKGSWVKDILVEHLVDMDLSMADPEVVEKGNTFVLRCNYVDKGSVYHVTFEKVGQKGMDTIALCSKVEGGAEESFLGADYRERALVNCSDVLGVSLRLVNVKEGDGGIYRCHFRADAGGQTTTVSLTVSADDAYLEKPADSILKLEESITLECRCPWSGNLTMIAWVKMPEKKRVAVFHPHFKPSVWTPDEYKGRVEFLRSSQMDGSISIHNTTANDTGLYQCSVQTFPKGLWIKDILVEHLGSSINPSHEIYMYMYIGGGVAGLILIILVITLICWHKRKKMRAKLRAKHHPMQRRLLNNYEQAALYDRMKKRGELQEESEVYANVPSLPRRTKRKT</sequence>
<feature type="domain" description="Ig-like" evidence="3">
    <location>
        <begin position="93"/>
        <end position="181"/>
    </location>
</feature>
<dbReference type="Pfam" id="PF07686">
    <property type="entry name" value="V-set"/>
    <property type="match status" value="2"/>
</dbReference>
<evidence type="ECO:0000313" key="4">
    <source>
        <dbReference type="EMBL" id="KAJ8376597.1"/>
    </source>
</evidence>
<keyword evidence="2" id="KW-0812">Transmembrane</keyword>
<dbReference type="InterPro" id="IPR036179">
    <property type="entry name" value="Ig-like_dom_sf"/>
</dbReference>
<dbReference type="Gene3D" id="2.60.40.10">
    <property type="entry name" value="Immunoglobulins"/>
    <property type="match status" value="3"/>
</dbReference>
<dbReference type="GO" id="GO:0050839">
    <property type="term" value="F:cell adhesion molecule binding"/>
    <property type="evidence" value="ECO:0007669"/>
    <property type="project" value="TreeGrafter"/>
</dbReference>
<proteinExistence type="predicted"/>
<dbReference type="OrthoDB" id="9937217at2759"/>
<comment type="caution">
    <text evidence="4">The sequence shown here is derived from an EMBL/GenBank/DDBJ whole genome shotgun (WGS) entry which is preliminary data.</text>
</comment>
<dbReference type="SMART" id="SM00406">
    <property type="entry name" value="IGv"/>
    <property type="match status" value="2"/>
</dbReference>
<name>A0A9Q1G6X4_SYNKA</name>
<keyword evidence="2" id="KW-0472">Membrane</keyword>
<dbReference type="SUPFAM" id="SSF48726">
    <property type="entry name" value="Immunoglobulin"/>
    <property type="match status" value="3"/>
</dbReference>
<evidence type="ECO:0000256" key="1">
    <source>
        <dbReference type="SAM" id="MobiDB-lite"/>
    </source>
</evidence>
<dbReference type="InterPro" id="IPR013783">
    <property type="entry name" value="Ig-like_fold"/>
</dbReference>
<dbReference type="InterPro" id="IPR013106">
    <property type="entry name" value="Ig_V-set"/>
</dbReference>